<feature type="domain" description="Amidase" evidence="2">
    <location>
        <begin position="65"/>
        <end position="504"/>
    </location>
</feature>
<dbReference type="STRING" id="178035.A0A154NY11"/>
<accession>A0A154NY11</accession>
<dbReference type="PANTHER" id="PTHR43372">
    <property type="entry name" value="FATTY-ACID AMIDE HYDROLASE"/>
    <property type="match status" value="1"/>
</dbReference>
<dbReference type="InterPro" id="IPR036928">
    <property type="entry name" value="AS_sf"/>
</dbReference>
<gene>
    <name evidence="3" type="ORF">WN55_00640</name>
</gene>
<dbReference type="GO" id="GO:0012505">
    <property type="term" value="C:endomembrane system"/>
    <property type="evidence" value="ECO:0007669"/>
    <property type="project" value="TreeGrafter"/>
</dbReference>
<dbReference type="SUPFAM" id="SSF75304">
    <property type="entry name" value="Amidase signature (AS) enzymes"/>
    <property type="match status" value="1"/>
</dbReference>
<dbReference type="AlphaFoldDB" id="A0A154NY11"/>
<dbReference type="Proteomes" id="UP000076502">
    <property type="component" value="Unassembled WGS sequence"/>
</dbReference>
<dbReference type="InterPro" id="IPR052739">
    <property type="entry name" value="FAAH2"/>
</dbReference>
<keyword evidence="3" id="KW-0378">Hydrolase</keyword>
<protein>
    <submittedName>
        <fullName evidence="3">Fatty-acid amide hydrolase 2</fullName>
    </submittedName>
</protein>
<dbReference type="InterPro" id="IPR023631">
    <property type="entry name" value="Amidase_dom"/>
</dbReference>
<feature type="active site" description="Charge relay system" evidence="1">
    <location>
        <position position="127"/>
    </location>
</feature>
<evidence type="ECO:0000313" key="3">
    <source>
        <dbReference type="EMBL" id="KZC04565.1"/>
    </source>
</evidence>
<keyword evidence="4" id="KW-1185">Reference proteome</keyword>
<dbReference type="GO" id="GO:0016787">
    <property type="term" value="F:hydrolase activity"/>
    <property type="evidence" value="ECO:0007669"/>
    <property type="project" value="UniProtKB-KW"/>
</dbReference>
<feature type="active site" description="Charge relay system" evidence="1">
    <location>
        <position position="202"/>
    </location>
</feature>
<sequence length="526" mass="58918">MQTRGQMLNIMHRLIEIIGRQIFLFIAFLKGPANHQPAIKDLTLLHSATTLAFKIRNKQLTSENVVQSYIDRIRDIQPLLNCVVEERFEDALKEARKCDEVLKSETAPSPQVLAEEKPFFGVPFTTKDCIGIENMKQTAGLTVRKNIVAQQDAEVIRLMRAAGAIPLATTNVSELAMWWETSNCLYGTTKNPYNTRHIVGGSSGGEGCIQAAAGSPLGIGSDIGGSIRMPSFFNGIFGHKPSKDIVSNDGQYPSAQSEDQDRLLAIGPMCRYAQDLKPTLNILANKNAHILRLEEKVDISKIKFYYMEDDGGQFLTSPVDREIKHAMRDVVRYLEIAHKIKATKLSINKLKKSIALWMANMSCKNEKDFTYELSNRKGHINLWWEFLKWAMFMSNHTLIALITAMFEKYSVKHGSEKHTKLIQESRDLYREFQDILGEDGVFLYPTHPTAAPLHHEPLIKPFNFSYTAIINVLGLPATACPLGLNSQGLPIGIQIVGGLHQDRLTITVAEVLERRFGGWVSPAILA</sequence>
<dbReference type="EMBL" id="KQ434782">
    <property type="protein sequence ID" value="KZC04565.1"/>
    <property type="molecule type" value="Genomic_DNA"/>
</dbReference>
<proteinExistence type="predicted"/>
<reference evidence="3 4" key="1">
    <citation type="submission" date="2015-07" db="EMBL/GenBank/DDBJ databases">
        <title>The genome of Dufourea novaeangliae.</title>
        <authorList>
            <person name="Pan H."/>
            <person name="Kapheim K."/>
        </authorList>
    </citation>
    <scope>NUCLEOTIDE SEQUENCE [LARGE SCALE GENOMIC DNA]</scope>
    <source>
        <strain evidence="3">0120121106</strain>
        <tissue evidence="3">Whole body</tissue>
    </source>
</reference>
<dbReference type="PIRSF" id="PIRSF001221">
    <property type="entry name" value="Amidase_fungi"/>
    <property type="match status" value="1"/>
</dbReference>
<feature type="active site" description="Acyl-ester intermediate" evidence="1">
    <location>
        <position position="226"/>
    </location>
</feature>
<dbReference type="PANTHER" id="PTHR43372:SF4">
    <property type="entry name" value="FATTY-ACID AMIDE HYDROLASE 2"/>
    <property type="match status" value="1"/>
</dbReference>
<dbReference type="Gene3D" id="3.90.1300.10">
    <property type="entry name" value="Amidase signature (AS) domain"/>
    <property type="match status" value="1"/>
</dbReference>
<evidence type="ECO:0000256" key="1">
    <source>
        <dbReference type="PIRSR" id="PIRSR001221-1"/>
    </source>
</evidence>
<organism evidence="3 4">
    <name type="scientific">Dufourea novaeangliae</name>
    <name type="common">Sweat bee</name>
    <dbReference type="NCBI Taxonomy" id="178035"/>
    <lineage>
        <taxon>Eukaryota</taxon>
        <taxon>Metazoa</taxon>
        <taxon>Ecdysozoa</taxon>
        <taxon>Arthropoda</taxon>
        <taxon>Hexapoda</taxon>
        <taxon>Insecta</taxon>
        <taxon>Pterygota</taxon>
        <taxon>Neoptera</taxon>
        <taxon>Endopterygota</taxon>
        <taxon>Hymenoptera</taxon>
        <taxon>Apocrita</taxon>
        <taxon>Aculeata</taxon>
        <taxon>Apoidea</taxon>
        <taxon>Anthophila</taxon>
        <taxon>Halictidae</taxon>
        <taxon>Rophitinae</taxon>
        <taxon>Dufourea</taxon>
    </lineage>
</organism>
<dbReference type="Pfam" id="PF01425">
    <property type="entry name" value="Amidase"/>
    <property type="match status" value="1"/>
</dbReference>
<dbReference type="OrthoDB" id="6428749at2759"/>
<evidence type="ECO:0000313" key="4">
    <source>
        <dbReference type="Proteomes" id="UP000076502"/>
    </source>
</evidence>
<name>A0A154NY11_DUFNO</name>
<evidence type="ECO:0000259" key="2">
    <source>
        <dbReference type="Pfam" id="PF01425"/>
    </source>
</evidence>